<dbReference type="GO" id="GO:0005654">
    <property type="term" value="C:nucleoplasm"/>
    <property type="evidence" value="ECO:0007669"/>
    <property type="project" value="TreeGrafter"/>
</dbReference>
<organism evidence="4 5">
    <name type="scientific">Drosophila albomicans</name>
    <name type="common">Fruit fly</name>
    <dbReference type="NCBI Taxonomy" id="7291"/>
    <lineage>
        <taxon>Eukaryota</taxon>
        <taxon>Metazoa</taxon>
        <taxon>Ecdysozoa</taxon>
        <taxon>Arthropoda</taxon>
        <taxon>Hexapoda</taxon>
        <taxon>Insecta</taxon>
        <taxon>Pterygota</taxon>
        <taxon>Neoptera</taxon>
        <taxon>Endopterygota</taxon>
        <taxon>Diptera</taxon>
        <taxon>Brachycera</taxon>
        <taxon>Muscomorpha</taxon>
        <taxon>Ephydroidea</taxon>
        <taxon>Drosophilidae</taxon>
        <taxon>Drosophila</taxon>
    </lineage>
</organism>
<dbReference type="InterPro" id="IPR033471">
    <property type="entry name" value="DIRP"/>
</dbReference>
<feature type="domain" description="DIRP" evidence="3">
    <location>
        <begin position="79"/>
        <end position="184"/>
    </location>
</feature>
<dbReference type="AlphaFoldDB" id="A0A6P8X5L7"/>
<dbReference type="GeneID" id="117570661"/>
<dbReference type="Proteomes" id="UP000515160">
    <property type="component" value="Chromosome 3"/>
</dbReference>
<accession>A0A6P8X5L7</accession>
<sequence length="488" mass="56332">MSKANESKRLLRSQKTKKDDDELFVKLPKFSKRVRGKSSLEKQEDESYVNSKVILPANERLYKFLKQPACQRWIWCEFLESFIDKTILASAYSPINYKQTRFSQLETDELPKRCWQFIRRLNGKPRRFSPAFIASEKAELERYRGVIRQLQQFRLDATQSVESLPKQIPMPLPMDAKVVSLLTKPLPMLRKGRVIGYEPNDCSYLVKFDMGGKHTVLSRADCYLYALHECKNKSLADIINETPADNELDAVADDTTGQKRCHPLFAALLQLQKQLTLKRKIISDITTINEEFVAGGVPVAATRRDIKLTPQLEKLQHRYASNIITLHRVNAEILDNLRVAHEQMVVYEKDYLQNNDTPCNKILEKCRFLAERDLKASSNQMYLKGQATRELILQLQTLLYLCTELGQGNDIEVNAVLDAYINKLVTESTPEHLADFQHVIGILHKLRNQITNMWNLESERRQQQLLQVQQSDIASFVITEEGDIDMSL</sequence>
<evidence type="ECO:0000313" key="5">
    <source>
        <dbReference type="RefSeq" id="XP_034108339.1"/>
    </source>
</evidence>
<evidence type="ECO:0000259" key="3">
    <source>
        <dbReference type="SMART" id="SM01135"/>
    </source>
</evidence>
<protein>
    <submittedName>
        <fullName evidence="5">Protein lin-9</fullName>
    </submittedName>
</protein>
<dbReference type="GO" id="GO:0017053">
    <property type="term" value="C:transcription repressor complex"/>
    <property type="evidence" value="ECO:0007669"/>
    <property type="project" value="InterPro"/>
</dbReference>
<dbReference type="GO" id="GO:0003677">
    <property type="term" value="F:DNA binding"/>
    <property type="evidence" value="ECO:0007669"/>
    <property type="project" value="TreeGrafter"/>
</dbReference>
<dbReference type="InterPro" id="IPR010561">
    <property type="entry name" value="LIN-9/ALY1"/>
</dbReference>
<dbReference type="GO" id="GO:0051726">
    <property type="term" value="P:regulation of cell cycle"/>
    <property type="evidence" value="ECO:0007669"/>
    <property type="project" value="TreeGrafter"/>
</dbReference>
<keyword evidence="4" id="KW-1185">Reference proteome</keyword>
<evidence type="ECO:0000256" key="2">
    <source>
        <dbReference type="ARBA" id="ARBA00023242"/>
    </source>
</evidence>
<proteinExistence type="predicted"/>
<comment type="subcellular location">
    <subcellularLocation>
        <location evidence="1">Nucleus</location>
    </subcellularLocation>
</comment>
<dbReference type="OrthoDB" id="2339771at2759"/>
<reference evidence="5" key="1">
    <citation type="submission" date="2025-08" db="UniProtKB">
        <authorList>
            <consortium name="RefSeq"/>
        </authorList>
    </citation>
    <scope>IDENTIFICATION</scope>
    <source>
        <strain evidence="5">15112-1751.03</strain>
        <tissue evidence="5">Whole Adult</tissue>
    </source>
</reference>
<dbReference type="GO" id="GO:0006357">
    <property type="term" value="P:regulation of transcription by RNA polymerase II"/>
    <property type="evidence" value="ECO:0007669"/>
    <property type="project" value="TreeGrafter"/>
</dbReference>
<gene>
    <name evidence="5" type="primary">LOC117570661</name>
</gene>
<name>A0A6P8X5L7_DROAB</name>
<dbReference type="SMART" id="SM01135">
    <property type="entry name" value="DIRP"/>
    <property type="match status" value="1"/>
</dbReference>
<dbReference type="PANTHER" id="PTHR21689:SF2">
    <property type="entry name" value="PROTEIN LIN-9 HOMOLOG"/>
    <property type="match status" value="1"/>
</dbReference>
<dbReference type="GO" id="GO:0006351">
    <property type="term" value="P:DNA-templated transcription"/>
    <property type="evidence" value="ECO:0007669"/>
    <property type="project" value="InterPro"/>
</dbReference>
<evidence type="ECO:0000256" key="1">
    <source>
        <dbReference type="ARBA" id="ARBA00004123"/>
    </source>
</evidence>
<keyword evidence="2" id="KW-0539">Nucleus</keyword>
<dbReference type="Pfam" id="PF06584">
    <property type="entry name" value="DIRP"/>
    <property type="match status" value="1"/>
</dbReference>
<evidence type="ECO:0000313" key="4">
    <source>
        <dbReference type="Proteomes" id="UP000515160"/>
    </source>
</evidence>
<dbReference type="PANTHER" id="PTHR21689">
    <property type="entry name" value="LIN-9"/>
    <property type="match status" value="1"/>
</dbReference>
<dbReference type="RefSeq" id="XP_034108339.1">
    <property type="nucleotide sequence ID" value="XM_034252448.2"/>
</dbReference>